<evidence type="ECO:0000313" key="4">
    <source>
        <dbReference type="Proteomes" id="UP000245974"/>
    </source>
</evidence>
<name>A0A2U3N3D0_9GAMM</name>
<dbReference type="Proteomes" id="UP000245974">
    <property type="component" value="Unassembled WGS sequence"/>
</dbReference>
<dbReference type="InterPro" id="IPR007372">
    <property type="entry name" value="Lipid/polyisoprenoid-bd_YceI"/>
</dbReference>
<keyword evidence="1" id="KW-0472">Membrane</keyword>
<keyword evidence="1" id="KW-1133">Transmembrane helix</keyword>
<dbReference type="PANTHER" id="PTHR34406:SF1">
    <property type="entry name" value="PROTEIN YCEI"/>
    <property type="match status" value="1"/>
</dbReference>
<evidence type="ECO:0000259" key="2">
    <source>
        <dbReference type="SMART" id="SM00867"/>
    </source>
</evidence>
<organism evidence="3 4">
    <name type="scientific">Acinetobacter stercoris</name>
    <dbReference type="NCBI Taxonomy" id="2126983"/>
    <lineage>
        <taxon>Bacteria</taxon>
        <taxon>Pseudomonadati</taxon>
        <taxon>Pseudomonadota</taxon>
        <taxon>Gammaproteobacteria</taxon>
        <taxon>Moraxellales</taxon>
        <taxon>Moraxellaceae</taxon>
        <taxon>Acinetobacter</taxon>
    </lineage>
</organism>
<keyword evidence="4" id="KW-1185">Reference proteome</keyword>
<dbReference type="EMBL" id="OOGT01000234">
    <property type="protein sequence ID" value="SPL72200.1"/>
    <property type="molecule type" value="Genomic_DNA"/>
</dbReference>
<evidence type="ECO:0000313" key="3">
    <source>
        <dbReference type="EMBL" id="SPL72200.1"/>
    </source>
</evidence>
<dbReference type="SMART" id="SM00867">
    <property type="entry name" value="YceI"/>
    <property type="match status" value="1"/>
</dbReference>
<keyword evidence="1" id="KW-0812">Transmembrane</keyword>
<protein>
    <recommendedName>
        <fullName evidence="2">Lipid/polyisoprenoid-binding YceI-like domain-containing protein</fullName>
    </recommendedName>
</protein>
<dbReference type="AlphaFoldDB" id="A0A2U3N3D0"/>
<reference evidence="4" key="1">
    <citation type="submission" date="2018-03" db="EMBL/GenBank/DDBJ databases">
        <authorList>
            <person name="Blom J."/>
        </authorList>
    </citation>
    <scope>NUCLEOTIDE SEQUENCE [LARGE SCALE GENOMIC DNA]</scope>
    <source>
        <strain evidence="4">KPC-SM-21</strain>
    </source>
</reference>
<dbReference type="Gene3D" id="2.40.128.110">
    <property type="entry name" value="Lipid/polyisoprenoid-binding, YceI-like"/>
    <property type="match status" value="1"/>
</dbReference>
<dbReference type="SUPFAM" id="SSF101874">
    <property type="entry name" value="YceI-like"/>
    <property type="match status" value="1"/>
</dbReference>
<dbReference type="InterPro" id="IPR036761">
    <property type="entry name" value="TTHA0802/YceI-like_sf"/>
</dbReference>
<gene>
    <name evidence="3" type="ORF">KPC_3378</name>
</gene>
<dbReference type="PANTHER" id="PTHR34406">
    <property type="entry name" value="PROTEIN YCEI"/>
    <property type="match status" value="1"/>
</dbReference>
<proteinExistence type="predicted"/>
<evidence type="ECO:0000256" key="1">
    <source>
        <dbReference type="SAM" id="Phobius"/>
    </source>
</evidence>
<sequence>MFYKENLFKARFFLSFIGLNFIIGVAFAANWSLSPESNVGFYIESMGIKVIKGKFTQVQSDFNFDIKAPQNAQTTFVIHVNSLNLNKSSMQKMMLDKNRFHAEKYKTIMFKSTQFKLLEQNKYAVSGQLTLRGVTRPVVFMTELTPTENVHVMNIRSRTQIDRKDYGMKPAFGGIGEKVNLVVDGQIKVK</sequence>
<dbReference type="Pfam" id="PF04264">
    <property type="entry name" value="YceI"/>
    <property type="match status" value="1"/>
</dbReference>
<feature type="transmembrane region" description="Helical" evidence="1">
    <location>
        <begin position="12"/>
        <end position="33"/>
    </location>
</feature>
<accession>A0A2U3N3D0</accession>
<feature type="domain" description="Lipid/polyisoprenoid-binding YceI-like" evidence="2">
    <location>
        <begin position="30"/>
        <end position="188"/>
    </location>
</feature>
<dbReference type="InParanoid" id="A0A2U3N3D0"/>